<keyword evidence="1" id="KW-0472">Membrane</keyword>
<dbReference type="InterPro" id="IPR036259">
    <property type="entry name" value="MFS_trans_sf"/>
</dbReference>
<feature type="transmembrane region" description="Helical" evidence="1">
    <location>
        <begin position="27"/>
        <end position="46"/>
    </location>
</feature>
<dbReference type="AlphaFoldDB" id="A0A5D3BH54"/>
<evidence type="ECO:0000313" key="2">
    <source>
        <dbReference type="EMBL" id="TYJ99110.1"/>
    </source>
</evidence>
<gene>
    <name evidence="2" type="ORF">E5676_scaffold248G003150</name>
</gene>
<comment type="caution">
    <text evidence="2">The sequence shown here is derived from an EMBL/GenBank/DDBJ whole genome shotgun (WGS) entry which is preliminary data.</text>
</comment>
<accession>A0A5D3BH54</accession>
<keyword evidence="1" id="KW-1133">Transmembrane helix</keyword>
<dbReference type="Gene3D" id="1.20.1250.20">
    <property type="entry name" value="MFS general substrate transporter like domains"/>
    <property type="match status" value="1"/>
</dbReference>
<organism evidence="2 3">
    <name type="scientific">Cucumis melo var. makuwa</name>
    <name type="common">Oriental melon</name>
    <dbReference type="NCBI Taxonomy" id="1194695"/>
    <lineage>
        <taxon>Eukaryota</taxon>
        <taxon>Viridiplantae</taxon>
        <taxon>Streptophyta</taxon>
        <taxon>Embryophyta</taxon>
        <taxon>Tracheophyta</taxon>
        <taxon>Spermatophyta</taxon>
        <taxon>Magnoliopsida</taxon>
        <taxon>eudicotyledons</taxon>
        <taxon>Gunneridae</taxon>
        <taxon>Pentapetalae</taxon>
        <taxon>rosids</taxon>
        <taxon>fabids</taxon>
        <taxon>Cucurbitales</taxon>
        <taxon>Cucurbitaceae</taxon>
        <taxon>Benincaseae</taxon>
        <taxon>Cucumis</taxon>
    </lineage>
</organism>
<name>A0A5D3BH54_CUCMM</name>
<protein>
    <submittedName>
        <fullName evidence="2">Protein NRT1/ PTR FAMILY 2.11-like</fullName>
    </submittedName>
</protein>
<dbReference type="Proteomes" id="UP000321947">
    <property type="component" value="Unassembled WGS sequence"/>
</dbReference>
<sequence length="106" mass="11928">MVGKGRGFPSLWRELTPSSPFEVHQPYGVFQALVLNIAVLFLSAFVESISEAFTSIAHYEFYYKQVLENMRSIGGSFLFVGYAISKTKEEGGNGDWLAMEIDFFNV</sequence>
<dbReference type="EMBL" id="SSTD01017768">
    <property type="protein sequence ID" value="TYJ99110.1"/>
    <property type="molecule type" value="Genomic_DNA"/>
</dbReference>
<keyword evidence="1" id="KW-0812">Transmembrane</keyword>
<evidence type="ECO:0000256" key="1">
    <source>
        <dbReference type="SAM" id="Phobius"/>
    </source>
</evidence>
<reference evidence="2 3" key="1">
    <citation type="submission" date="2019-08" db="EMBL/GenBank/DDBJ databases">
        <title>Draft genome sequences of two oriental melons (Cucumis melo L. var makuwa).</title>
        <authorList>
            <person name="Kwon S.-Y."/>
        </authorList>
    </citation>
    <scope>NUCLEOTIDE SEQUENCE [LARGE SCALE GENOMIC DNA]</scope>
    <source>
        <strain evidence="3">cv. Chang Bougi</strain>
        <tissue evidence="2">Leaf</tissue>
    </source>
</reference>
<proteinExistence type="predicted"/>
<evidence type="ECO:0000313" key="3">
    <source>
        <dbReference type="Proteomes" id="UP000321947"/>
    </source>
</evidence>